<evidence type="ECO:0000313" key="1">
    <source>
        <dbReference type="EMBL" id="CAD6992858.1"/>
    </source>
</evidence>
<dbReference type="Proteomes" id="UP000606786">
    <property type="component" value="Unassembled WGS sequence"/>
</dbReference>
<sequence>MVYRQITPVNDFKRLFDTETNGSQLAQSPIYGVGVAKFHQPSSVNFCLVNKDVYSMALSFSNATSFLSVNYGRIILELVVSKSIVENNAEYAQHLLIYYEFSA</sequence>
<accession>A0A811U3B9</accession>
<gene>
    <name evidence="1" type="ORF">CCAP1982_LOCUS1693</name>
</gene>
<reference evidence="1" key="1">
    <citation type="submission" date="2020-11" db="EMBL/GenBank/DDBJ databases">
        <authorList>
            <person name="Whitehead M."/>
        </authorList>
    </citation>
    <scope>NUCLEOTIDE SEQUENCE</scope>
    <source>
        <strain evidence="1">EGII</strain>
    </source>
</reference>
<organism evidence="1 2">
    <name type="scientific">Ceratitis capitata</name>
    <name type="common">Mediterranean fruit fly</name>
    <name type="synonym">Tephritis capitata</name>
    <dbReference type="NCBI Taxonomy" id="7213"/>
    <lineage>
        <taxon>Eukaryota</taxon>
        <taxon>Metazoa</taxon>
        <taxon>Ecdysozoa</taxon>
        <taxon>Arthropoda</taxon>
        <taxon>Hexapoda</taxon>
        <taxon>Insecta</taxon>
        <taxon>Pterygota</taxon>
        <taxon>Neoptera</taxon>
        <taxon>Endopterygota</taxon>
        <taxon>Diptera</taxon>
        <taxon>Brachycera</taxon>
        <taxon>Muscomorpha</taxon>
        <taxon>Tephritoidea</taxon>
        <taxon>Tephritidae</taxon>
        <taxon>Ceratitis</taxon>
        <taxon>Ceratitis</taxon>
    </lineage>
</organism>
<comment type="caution">
    <text evidence="1">The sequence shown here is derived from an EMBL/GenBank/DDBJ whole genome shotgun (WGS) entry which is preliminary data.</text>
</comment>
<dbReference type="EMBL" id="CAJHJT010000001">
    <property type="protein sequence ID" value="CAD6992858.1"/>
    <property type="molecule type" value="Genomic_DNA"/>
</dbReference>
<keyword evidence="2" id="KW-1185">Reference proteome</keyword>
<proteinExistence type="predicted"/>
<protein>
    <submittedName>
        <fullName evidence="1">(Mediterranean fruit fly) hypothetical protein</fullName>
    </submittedName>
</protein>
<name>A0A811U3B9_CERCA</name>
<evidence type="ECO:0000313" key="2">
    <source>
        <dbReference type="Proteomes" id="UP000606786"/>
    </source>
</evidence>
<dbReference type="AlphaFoldDB" id="A0A811U3B9"/>